<evidence type="ECO:0000256" key="10">
    <source>
        <dbReference type="ARBA" id="ARBA00023170"/>
    </source>
</evidence>
<sequence length="301" mass="34521">MNNKTKINEFLLLGFQNLHHHRIFILLLLILIYTSTIIGNLMILILVSNRQSLRNPMNFFLGQLSLCDILISTNVAPNMIHIVVHNGSRVFVRGCAVQLFFFGASALIECCLLTMMSYDRYLAICKPLHYLSIMTMRFAYYLAVWCWVIGFSLSLIIHISILELHFCDGYIIDHFFCDLAPLLDLSCIDTTKVRIEVSVVTTLLGLVQFFLILTSYSYILKSILHIPSSFGRQKAFSTCSSHLIVVLVYYGSLIILYLSPTKGNYLNQGNYLNFNKMLSFFNTVVIPLFKPYRLQPAEQRN</sequence>
<feature type="transmembrane region" description="Helical" evidence="14">
    <location>
        <begin position="199"/>
        <end position="220"/>
    </location>
</feature>
<feature type="transmembrane region" description="Helical" evidence="14">
    <location>
        <begin position="138"/>
        <end position="161"/>
    </location>
</feature>
<evidence type="ECO:0000256" key="13">
    <source>
        <dbReference type="RuleBase" id="RU000688"/>
    </source>
</evidence>
<keyword evidence="11" id="KW-0325">Glycoprotein</keyword>
<gene>
    <name evidence="16" type="ORF">SPARVUS_LOCUS11035008</name>
</gene>
<dbReference type="InterPro" id="IPR017452">
    <property type="entry name" value="GPCR_Rhodpsn_7TM"/>
</dbReference>
<keyword evidence="5 14" id="KW-0552">Olfaction</keyword>
<dbReference type="InterPro" id="IPR000725">
    <property type="entry name" value="Olfact_rcpt"/>
</dbReference>
<evidence type="ECO:0000313" key="17">
    <source>
        <dbReference type="Proteomes" id="UP001162483"/>
    </source>
</evidence>
<dbReference type="PANTHER" id="PTHR24242">
    <property type="entry name" value="G-PROTEIN COUPLED RECEPTOR"/>
    <property type="match status" value="1"/>
</dbReference>
<comment type="similarity">
    <text evidence="13">Belongs to the G-protein coupled receptor 1 family.</text>
</comment>
<name>A0ABN9EZW6_9NEOB</name>
<keyword evidence="10 13" id="KW-0675">Receptor</keyword>
<dbReference type="EMBL" id="CATNWA010016160">
    <property type="protein sequence ID" value="CAI9590360.1"/>
    <property type="molecule type" value="Genomic_DNA"/>
</dbReference>
<keyword evidence="4 13" id="KW-0812">Transmembrane</keyword>
<reference evidence="16" key="1">
    <citation type="submission" date="2023-05" db="EMBL/GenBank/DDBJ databases">
        <authorList>
            <person name="Stuckert A."/>
        </authorList>
    </citation>
    <scope>NUCLEOTIDE SEQUENCE</scope>
</reference>
<evidence type="ECO:0000256" key="7">
    <source>
        <dbReference type="ARBA" id="ARBA00023040"/>
    </source>
</evidence>
<feature type="domain" description="G-protein coupled receptors family 1 profile" evidence="15">
    <location>
        <begin position="39"/>
        <end position="290"/>
    </location>
</feature>
<keyword evidence="3 14" id="KW-0716">Sensory transduction</keyword>
<feature type="transmembrane region" description="Helical" evidence="14">
    <location>
        <begin position="241"/>
        <end position="259"/>
    </location>
</feature>
<evidence type="ECO:0000256" key="4">
    <source>
        <dbReference type="ARBA" id="ARBA00022692"/>
    </source>
</evidence>
<comment type="subcellular location">
    <subcellularLocation>
        <location evidence="1 14">Cell membrane</location>
        <topology evidence="1 14">Multi-pass membrane protein</topology>
    </subcellularLocation>
</comment>
<dbReference type="PANTHER" id="PTHR24242:SF253">
    <property type="entry name" value="OLFACTORY RECEPTOR-RELATED"/>
    <property type="match status" value="1"/>
</dbReference>
<dbReference type="InterPro" id="IPR000276">
    <property type="entry name" value="GPCR_Rhodpsn"/>
</dbReference>
<dbReference type="InterPro" id="IPR050939">
    <property type="entry name" value="Olfactory_GPCR1"/>
</dbReference>
<dbReference type="PROSITE" id="PS00237">
    <property type="entry name" value="G_PROTEIN_RECEP_F1_1"/>
    <property type="match status" value="1"/>
</dbReference>
<dbReference type="SUPFAM" id="SSF81321">
    <property type="entry name" value="Family A G protein-coupled receptor-like"/>
    <property type="match status" value="1"/>
</dbReference>
<evidence type="ECO:0000256" key="9">
    <source>
        <dbReference type="ARBA" id="ARBA00023157"/>
    </source>
</evidence>
<comment type="caution">
    <text evidence="16">The sequence shown here is derived from an EMBL/GenBank/DDBJ whole genome shotgun (WGS) entry which is preliminary data.</text>
</comment>
<dbReference type="PRINTS" id="PR00237">
    <property type="entry name" value="GPCRRHODOPSN"/>
</dbReference>
<protein>
    <recommendedName>
        <fullName evidence="14">Olfactory receptor</fullName>
    </recommendedName>
</protein>
<keyword evidence="2 14" id="KW-1003">Cell membrane</keyword>
<dbReference type="PROSITE" id="PS50262">
    <property type="entry name" value="G_PROTEIN_RECEP_F1_2"/>
    <property type="match status" value="1"/>
</dbReference>
<keyword evidence="7 13" id="KW-0297">G-protein coupled receptor</keyword>
<dbReference type="Pfam" id="PF13853">
    <property type="entry name" value="7tm_4"/>
    <property type="match status" value="1"/>
</dbReference>
<dbReference type="PRINTS" id="PR00245">
    <property type="entry name" value="OLFACTORYR"/>
</dbReference>
<keyword evidence="6 14" id="KW-1133">Transmembrane helix</keyword>
<evidence type="ECO:0000256" key="11">
    <source>
        <dbReference type="ARBA" id="ARBA00023180"/>
    </source>
</evidence>
<accession>A0ABN9EZW6</accession>
<evidence type="ECO:0000259" key="15">
    <source>
        <dbReference type="PROSITE" id="PS50262"/>
    </source>
</evidence>
<evidence type="ECO:0000256" key="3">
    <source>
        <dbReference type="ARBA" id="ARBA00022606"/>
    </source>
</evidence>
<evidence type="ECO:0000256" key="5">
    <source>
        <dbReference type="ARBA" id="ARBA00022725"/>
    </source>
</evidence>
<feature type="transmembrane region" description="Helical" evidence="14">
    <location>
        <begin position="96"/>
        <end position="118"/>
    </location>
</feature>
<feature type="transmembrane region" description="Helical" evidence="14">
    <location>
        <begin position="59"/>
        <end position="84"/>
    </location>
</feature>
<evidence type="ECO:0000256" key="14">
    <source>
        <dbReference type="RuleBase" id="RU363047"/>
    </source>
</evidence>
<keyword evidence="12 13" id="KW-0807">Transducer</keyword>
<dbReference type="Gene3D" id="1.20.1070.10">
    <property type="entry name" value="Rhodopsin 7-helix transmembrane proteins"/>
    <property type="match status" value="1"/>
</dbReference>
<evidence type="ECO:0000313" key="16">
    <source>
        <dbReference type="EMBL" id="CAI9590360.1"/>
    </source>
</evidence>
<evidence type="ECO:0000256" key="1">
    <source>
        <dbReference type="ARBA" id="ARBA00004651"/>
    </source>
</evidence>
<evidence type="ECO:0000256" key="12">
    <source>
        <dbReference type="ARBA" id="ARBA00023224"/>
    </source>
</evidence>
<keyword evidence="17" id="KW-1185">Reference proteome</keyword>
<evidence type="ECO:0000256" key="2">
    <source>
        <dbReference type="ARBA" id="ARBA00022475"/>
    </source>
</evidence>
<keyword evidence="8 14" id="KW-0472">Membrane</keyword>
<organism evidence="16 17">
    <name type="scientific">Staurois parvus</name>
    <dbReference type="NCBI Taxonomy" id="386267"/>
    <lineage>
        <taxon>Eukaryota</taxon>
        <taxon>Metazoa</taxon>
        <taxon>Chordata</taxon>
        <taxon>Craniata</taxon>
        <taxon>Vertebrata</taxon>
        <taxon>Euteleostomi</taxon>
        <taxon>Amphibia</taxon>
        <taxon>Batrachia</taxon>
        <taxon>Anura</taxon>
        <taxon>Neobatrachia</taxon>
        <taxon>Ranoidea</taxon>
        <taxon>Ranidae</taxon>
        <taxon>Staurois</taxon>
    </lineage>
</organism>
<feature type="transmembrane region" description="Helical" evidence="14">
    <location>
        <begin position="23"/>
        <end position="47"/>
    </location>
</feature>
<evidence type="ECO:0000256" key="6">
    <source>
        <dbReference type="ARBA" id="ARBA00022989"/>
    </source>
</evidence>
<evidence type="ECO:0000256" key="8">
    <source>
        <dbReference type="ARBA" id="ARBA00023136"/>
    </source>
</evidence>
<proteinExistence type="inferred from homology"/>
<dbReference type="Proteomes" id="UP001162483">
    <property type="component" value="Unassembled WGS sequence"/>
</dbReference>
<keyword evidence="9" id="KW-1015">Disulfide bond</keyword>